<name>A0A0B6ZTR5_9EUPU</name>
<dbReference type="EMBL" id="HACG01025063">
    <property type="protein sequence ID" value="CEK71928.1"/>
    <property type="molecule type" value="Transcribed_RNA"/>
</dbReference>
<evidence type="ECO:0000313" key="2">
    <source>
        <dbReference type="EMBL" id="CEK71928.1"/>
    </source>
</evidence>
<organism evidence="2">
    <name type="scientific">Arion vulgaris</name>
    <dbReference type="NCBI Taxonomy" id="1028688"/>
    <lineage>
        <taxon>Eukaryota</taxon>
        <taxon>Metazoa</taxon>
        <taxon>Spiralia</taxon>
        <taxon>Lophotrochozoa</taxon>
        <taxon>Mollusca</taxon>
        <taxon>Gastropoda</taxon>
        <taxon>Heterobranchia</taxon>
        <taxon>Euthyneura</taxon>
        <taxon>Panpulmonata</taxon>
        <taxon>Eupulmonata</taxon>
        <taxon>Stylommatophora</taxon>
        <taxon>Helicina</taxon>
        <taxon>Arionoidea</taxon>
        <taxon>Arionidae</taxon>
        <taxon>Arion</taxon>
    </lineage>
</organism>
<accession>A0A0B6ZTR5</accession>
<evidence type="ECO:0000256" key="1">
    <source>
        <dbReference type="SAM" id="MobiDB-lite"/>
    </source>
</evidence>
<gene>
    <name evidence="2" type="primary">ORF80417</name>
</gene>
<protein>
    <submittedName>
        <fullName evidence="2">Uncharacterized protein</fullName>
    </submittedName>
</protein>
<feature type="compositionally biased region" description="Polar residues" evidence="1">
    <location>
        <begin position="1"/>
        <end position="12"/>
    </location>
</feature>
<reference evidence="2" key="1">
    <citation type="submission" date="2014-12" db="EMBL/GenBank/DDBJ databases">
        <title>Insight into the proteome of Arion vulgaris.</title>
        <authorList>
            <person name="Aradska J."/>
            <person name="Bulat T."/>
            <person name="Smidak R."/>
            <person name="Sarate P."/>
            <person name="Gangsoo J."/>
            <person name="Sialana F."/>
            <person name="Bilban M."/>
            <person name="Lubec G."/>
        </authorList>
    </citation>
    <scope>NUCLEOTIDE SEQUENCE</scope>
    <source>
        <tissue evidence="2">Skin</tissue>
    </source>
</reference>
<feature type="region of interest" description="Disordered" evidence="1">
    <location>
        <begin position="1"/>
        <end position="29"/>
    </location>
</feature>
<proteinExistence type="predicted"/>
<sequence>MKQTSQSMSVPQTKRKKQMMGRNPNSAKKMYSNVEQGDSVKFFFINKKLCQTKSEVVK</sequence>
<dbReference type="AlphaFoldDB" id="A0A0B6ZTR5"/>